<evidence type="ECO:0000259" key="2">
    <source>
        <dbReference type="PROSITE" id="PS50943"/>
    </source>
</evidence>
<reference evidence="4" key="1">
    <citation type="submission" date="2018-05" db="EMBL/GenBank/DDBJ databases">
        <authorList>
            <person name="Liu B.-T."/>
        </authorList>
    </citation>
    <scope>NUCLEOTIDE SEQUENCE [LARGE SCALE GENOMIC DNA]</scope>
    <source>
        <strain evidence="4">WD6-1</strain>
    </source>
</reference>
<organism evidence="3 4">
    <name type="scientific">Marinicauda salina</name>
    <dbReference type="NCBI Taxonomy" id="2135793"/>
    <lineage>
        <taxon>Bacteria</taxon>
        <taxon>Pseudomonadati</taxon>
        <taxon>Pseudomonadota</taxon>
        <taxon>Alphaproteobacteria</taxon>
        <taxon>Maricaulales</taxon>
        <taxon>Maricaulaceae</taxon>
        <taxon>Marinicauda</taxon>
    </lineage>
</organism>
<dbReference type="GO" id="GO:0003677">
    <property type="term" value="F:DNA binding"/>
    <property type="evidence" value="ECO:0007669"/>
    <property type="project" value="InterPro"/>
</dbReference>
<comment type="caution">
    <text evidence="3">The sequence shown here is derived from an EMBL/GenBank/DDBJ whole genome shotgun (WGS) entry which is preliminary data.</text>
</comment>
<dbReference type="Proteomes" id="UP000245168">
    <property type="component" value="Unassembled WGS sequence"/>
</dbReference>
<dbReference type="AlphaFoldDB" id="A0A2U2BS50"/>
<dbReference type="InterPro" id="IPR001387">
    <property type="entry name" value="Cro/C1-type_HTH"/>
</dbReference>
<dbReference type="SUPFAM" id="SSF47413">
    <property type="entry name" value="lambda repressor-like DNA-binding domains"/>
    <property type="match status" value="1"/>
</dbReference>
<proteinExistence type="predicted"/>
<dbReference type="PROSITE" id="PS50943">
    <property type="entry name" value="HTH_CROC1"/>
    <property type="match status" value="1"/>
</dbReference>
<dbReference type="InterPro" id="IPR010982">
    <property type="entry name" value="Lambda_DNA-bd_dom_sf"/>
</dbReference>
<evidence type="ECO:0000256" key="1">
    <source>
        <dbReference type="SAM" id="MobiDB-lite"/>
    </source>
</evidence>
<keyword evidence="4" id="KW-1185">Reference proteome</keyword>
<dbReference type="EMBL" id="QEXV01000005">
    <property type="protein sequence ID" value="PWE16851.1"/>
    <property type="molecule type" value="Genomic_DNA"/>
</dbReference>
<evidence type="ECO:0000313" key="4">
    <source>
        <dbReference type="Proteomes" id="UP000245168"/>
    </source>
</evidence>
<accession>A0A2U2BS50</accession>
<dbReference type="CDD" id="cd00093">
    <property type="entry name" value="HTH_XRE"/>
    <property type="match status" value="1"/>
</dbReference>
<name>A0A2U2BS50_9PROT</name>
<dbReference type="Gene3D" id="3.30.450.20">
    <property type="entry name" value="PAS domain"/>
    <property type="match status" value="1"/>
</dbReference>
<feature type="region of interest" description="Disordered" evidence="1">
    <location>
        <begin position="18"/>
        <end position="48"/>
    </location>
</feature>
<sequence length="253" mass="28275">MPAPAYFCSGDRRFPRFPASRRRRGTSCGTFAPATPTGGGARDRGRSMDWSGTLRAFRARAKMKQEVAASKLGVSQAYISRVEAGITQPSAEVADRIMQLLTTPEHRPRFDLWVMTVVHSPHPIALLRHQDGELRLQAVSRGLQELGPPFDRLEPGTRLDEAVGMDAEHDVKMVLDSGLLDGRTACMELAFTVDWEGRRRFFSAVCVPVRDDVGGWYVHATPREITEREFEAWSQSAPDNIRVHKFPERAASD</sequence>
<gene>
    <name evidence="3" type="ORF">DDZ18_11720</name>
</gene>
<evidence type="ECO:0000313" key="3">
    <source>
        <dbReference type="EMBL" id="PWE16851.1"/>
    </source>
</evidence>
<dbReference type="Gene3D" id="1.10.260.40">
    <property type="entry name" value="lambda repressor-like DNA-binding domains"/>
    <property type="match status" value="1"/>
</dbReference>
<feature type="domain" description="HTH cro/C1-type" evidence="2">
    <location>
        <begin position="54"/>
        <end position="107"/>
    </location>
</feature>
<dbReference type="SMART" id="SM00530">
    <property type="entry name" value="HTH_XRE"/>
    <property type="match status" value="1"/>
</dbReference>
<protein>
    <recommendedName>
        <fullName evidence="2">HTH cro/C1-type domain-containing protein</fullName>
    </recommendedName>
</protein>
<dbReference type="Pfam" id="PF13560">
    <property type="entry name" value="HTH_31"/>
    <property type="match status" value="1"/>
</dbReference>